<sequence>MTSLGICSLLEEGFPDKVIDSFKEYTGGSESSSHGTRDRSPIEEAPSTHDIAIPGVELDTDIESLENTITDEPAAANANATDLGHEPTSIRLGLNIDRDIVIAVLRALKESDTMCGLQMDYLQIVGDMYCKSDSEKLKKWPYL</sequence>
<feature type="region of interest" description="Disordered" evidence="1">
    <location>
        <begin position="25"/>
        <end position="53"/>
    </location>
</feature>
<evidence type="ECO:0000313" key="2">
    <source>
        <dbReference type="EnsemblMetazoa" id="Aqu2.1.34089_001"/>
    </source>
</evidence>
<dbReference type="EnsemblMetazoa" id="Aqu2.1.34089_001">
    <property type="protein sequence ID" value="Aqu2.1.34089_001"/>
    <property type="gene ID" value="Aqu2.1.34089"/>
</dbReference>
<evidence type="ECO:0000256" key="1">
    <source>
        <dbReference type="SAM" id="MobiDB-lite"/>
    </source>
</evidence>
<proteinExistence type="predicted"/>
<organism evidence="2">
    <name type="scientific">Amphimedon queenslandica</name>
    <name type="common">Sponge</name>
    <dbReference type="NCBI Taxonomy" id="400682"/>
    <lineage>
        <taxon>Eukaryota</taxon>
        <taxon>Metazoa</taxon>
        <taxon>Porifera</taxon>
        <taxon>Demospongiae</taxon>
        <taxon>Heteroscleromorpha</taxon>
        <taxon>Haplosclerida</taxon>
        <taxon>Niphatidae</taxon>
        <taxon>Amphimedon</taxon>
    </lineage>
</organism>
<name>A0A1X7V2R3_AMPQE</name>
<accession>A0A1X7V2R3</accession>
<dbReference type="InParanoid" id="A0A1X7V2R3"/>
<dbReference type="AlphaFoldDB" id="A0A1X7V2R3"/>
<reference evidence="2" key="1">
    <citation type="submission" date="2017-05" db="UniProtKB">
        <authorList>
            <consortium name="EnsemblMetazoa"/>
        </authorList>
    </citation>
    <scope>IDENTIFICATION</scope>
</reference>
<protein>
    <submittedName>
        <fullName evidence="2">Uncharacterized protein</fullName>
    </submittedName>
</protein>